<gene>
    <name evidence="1" type="ORF">RPERSI_LOCUS35122</name>
</gene>
<dbReference type="Proteomes" id="UP000789920">
    <property type="component" value="Unassembled WGS sequence"/>
</dbReference>
<dbReference type="EMBL" id="CAJVQC010160678">
    <property type="protein sequence ID" value="CAG8848433.1"/>
    <property type="molecule type" value="Genomic_DNA"/>
</dbReference>
<sequence>MPLCDECSKPIIGDKFVFNPEKNDGKQFCSQICCENYYAPNCSECGKKARLGLHKNNIRKEKEIVEDVSTGNFTGV</sequence>
<keyword evidence="2" id="KW-1185">Reference proteome</keyword>
<evidence type="ECO:0000313" key="1">
    <source>
        <dbReference type="EMBL" id="CAG8848433.1"/>
    </source>
</evidence>
<comment type="caution">
    <text evidence="1">The sequence shown here is derived from an EMBL/GenBank/DDBJ whole genome shotgun (WGS) entry which is preliminary data.</text>
</comment>
<feature type="non-terminal residue" evidence="1">
    <location>
        <position position="76"/>
    </location>
</feature>
<accession>A0ACA9STA0</accession>
<evidence type="ECO:0000313" key="2">
    <source>
        <dbReference type="Proteomes" id="UP000789920"/>
    </source>
</evidence>
<organism evidence="1 2">
    <name type="scientific">Racocetra persica</name>
    <dbReference type="NCBI Taxonomy" id="160502"/>
    <lineage>
        <taxon>Eukaryota</taxon>
        <taxon>Fungi</taxon>
        <taxon>Fungi incertae sedis</taxon>
        <taxon>Mucoromycota</taxon>
        <taxon>Glomeromycotina</taxon>
        <taxon>Glomeromycetes</taxon>
        <taxon>Diversisporales</taxon>
        <taxon>Gigasporaceae</taxon>
        <taxon>Racocetra</taxon>
    </lineage>
</organism>
<protein>
    <submittedName>
        <fullName evidence="1">12457_t:CDS:1</fullName>
    </submittedName>
</protein>
<reference evidence="1" key="1">
    <citation type="submission" date="2021-06" db="EMBL/GenBank/DDBJ databases">
        <authorList>
            <person name="Kallberg Y."/>
            <person name="Tangrot J."/>
            <person name="Rosling A."/>
        </authorList>
    </citation>
    <scope>NUCLEOTIDE SEQUENCE</scope>
    <source>
        <strain evidence="1">MA461A</strain>
    </source>
</reference>
<name>A0ACA9STA0_9GLOM</name>
<proteinExistence type="predicted"/>